<name>A0A8T1Z269_9BRAS</name>
<evidence type="ECO:0000313" key="2">
    <source>
        <dbReference type="Proteomes" id="UP000694240"/>
    </source>
</evidence>
<dbReference type="EMBL" id="JAEFBK010000011">
    <property type="protein sequence ID" value="KAG7552233.1"/>
    <property type="molecule type" value="Genomic_DNA"/>
</dbReference>
<proteinExistence type="predicted"/>
<comment type="caution">
    <text evidence="1">The sequence shown here is derived from an EMBL/GenBank/DDBJ whole genome shotgun (WGS) entry which is preliminary data.</text>
</comment>
<gene>
    <name evidence="1" type="ORF">ISN45_Aa06g028410</name>
</gene>
<evidence type="ECO:0000313" key="1">
    <source>
        <dbReference type="EMBL" id="KAG7552233.1"/>
    </source>
</evidence>
<keyword evidence="2" id="KW-1185">Reference proteome</keyword>
<protein>
    <submittedName>
        <fullName evidence="1">Uncharacterized protein</fullName>
    </submittedName>
</protein>
<sequence length="87" mass="10538">MKNSLKGRPVQAPIFEGKVPPQFVALFNIWLSLRERLIRRNQLHLFKYLELEFTLIRHYKLKRRERSKVQIKECTKKRGIEESKTET</sequence>
<organism evidence="1 2">
    <name type="scientific">Arabidopsis thaliana x Arabidopsis arenosa</name>
    <dbReference type="NCBI Taxonomy" id="1240361"/>
    <lineage>
        <taxon>Eukaryota</taxon>
        <taxon>Viridiplantae</taxon>
        <taxon>Streptophyta</taxon>
        <taxon>Embryophyta</taxon>
        <taxon>Tracheophyta</taxon>
        <taxon>Spermatophyta</taxon>
        <taxon>Magnoliopsida</taxon>
        <taxon>eudicotyledons</taxon>
        <taxon>Gunneridae</taxon>
        <taxon>Pentapetalae</taxon>
        <taxon>rosids</taxon>
        <taxon>malvids</taxon>
        <taxon>Brassicales</taxon>
        <taxon>Brassicaceae</taxon>
        <taxon>Camelineae</taxon>
        <taxon>Arabidopsis</taxon>
    </lineage>
</organism>
<dbReference type="Proteomes" id="UP000694240">
    <property type="component" value="Chromosome 11"/>
</dbReference>
<reference evidence="1 2" key="1">
    <citation type="submission" date="2020-12" db="EMBL/GenBank/DDBJ databases">
        <title>Concerted genomic and epigenomic changes stabilize Arabidopsis allopolyploids.</title>
        <authorList>
            <person name="Chen Z."/>
        </authorList>
    </citation>
    <scope>NUCLEOTIDE SEQUENCE [LARGE SCALE GENOMIC DNA]</scope>
    <source>
        <strain evidence="1">Allo738</strain>
        <tissue evidence="1">Leaf</tissue>
    </source>
</reference>
<accession>A0A8T1Z269</accession>
<dbReference type="AlphaFoldDB" id="A0A8T1Z269"/>